<dbReference type="Pfam" id="PF13671">
    <property type="entry name" value="AAA_33"/>
    <property type="match status" value="1"/>
</dbReference>
<dbReference type="AlphaFoldDB" id="A0A9W6KJC0"/>
<name>A0A9W6KJC0_9ACTN</name>
<evidence type="ECO:0000313" key="1">
    <source>
        <dbReference type="EMBL" id="GLL02268.1"/>
    </source>
</evidence>
<gene>
    <name evidence="1" type="ORF">GCM10017581_040100</name>
</gene>
<dbReference type="SUPFAM" id="SSF52540">
    <property type="entry name" value="P-loop containing nucleoside triphosphate hydrolases"/>
    <property type="match status" value="1"/>
</dbReference>
<accession>A0A9W6KJC0</accession>
<dbReference type="Gene3D" id="3.40.50.300">
    <property type="entry name" value="P-loop containing nucleotide triphosphate hydrolases"/>
    <property type="match status" value="1"/>
</dbReference>
<dbReference type="Proteomes" id="UP001143480">
    <property type="component" value="Unassembled WGS sequence"/>
</dbReference>
<dbReference type="EMBL" id="BSFP01000022">
    <property type="protein sequence ID" value="GLL02268.1"/>
    <property type="molecule type" value="Genomic_DNA"/>
</dbReference>
<reference evidence="1" key="2">
    <citation type="submission" date="2023-01" db="EMBL/GenBank/DDBJ databases">
        <authorList>
            <person name="Sun Q."/>
            <person name="Evtushenko L."/>
        </authorList>
    </citation>
    <scope>NUCLEOTIDE SEQUENCE</scope>
    <source>
        <strain evidence="1">VKM Ac-1321</strain>
    </source>
</reference>
<evidence type="ECO:0008006" key="3">
    <source>
        <dbReference type="Google" id="ProtNLM"/>
    </source>
</evidence>
<sequence length="218" mass="24809">MTRPRPRDPVQVSCTMERVSETVGDSRVADGPTLFLMVGLPGSGKTFRARELAEQHGALRLTPDEWALSIFGPQDRHQEPGGMRWLLEGRLIALAVDALRLRLSVVLDFGLWSRDERSALRWMAASVGATCKIVYLPVEREVQWSRIRHRWKHTPEQTFPMSEAELDAWREQFQVPGPEELSGSLLPSPPPGAESWFDWAKRFWPSLAESLNGRLIER</sequence>
<reference evidence="1" key="1">
    <citation type="journal article" date="2014" name="Int. J. Syst. Evol. Microbiol.">
        <title>Complete genome sequence of Corynebacterium casei LMG S-19264T (=DSM 44701T), isolated from a smear-ripened cheese.</title>
        <authorList>
            <consortium name="US DOE Joint Genome Institute (JGI-PGF)"/>
            <person name="Walter F."/>
            <person name="Albersmeier A."/>
            <person name="Kalinowski J."/>
            <person name="Ruckert C."/>
        </authorList>
    </citation>
    <scope>NUCLEOTIDE SEQUENCE</scope>
    <source>
        <strain evidence="1">VKM Ac-1321</strain>
    </source>
</reference>
<protein>
    <recommendedName>
        <fullName evidence="3">Kinase</fullName>
    </recommendedName>
</protein>
<comment type="caution">
    <text evidence="1">The sequence shown here is derived from an EMBL/GenBank/DDBJ whole genome shotgun (WGS) entry which is preliminary data.</text>
</comment>
<dbReference type="PANTHER" id="PTHR37807">
    <property type="entry name" value="OS07G0160300 PROTEIN"/>
    <property type="match status" value="1"/>
</dbReference>
<organism evidence="1 2">
    <name type="scientific">Dactylosporangium matsuzakiense</name>
    <dbReference type="NCBI Taxonomy" id="53360"/>
    <lineage>
        <taxon>Bacteria</taxon>
        <taxon>Bacillati</taxon>
        <taxon>Actinomycetota</taxon>
        <taxon>Actinomycetes</taxon>
        <taxon>Micromonosporales</taxon>
        <taxon>Micromonosporaceae</taxon>
        <taxon>Dactylosporangium</taxon>
    </lineage>
</organism>
<dbReference type="InterPro" id="IPR027417">
    <property type="entry name" value="P-loop_NTPase"/>
</dbReference>
<dbReference type="PANTHER" id="PTHR37807:SF3">
    <property type="entry name" value="OS07G0160300 PROTEIN"/>
    <property type="match status" value="1"/>
</dbReference>
<keyword evidence="2" id="KW-1185">Reference proteome</keyword>
<evidence type="ECO:0000313" key="2">
    <source>
        <dbReference type="Proteomes" id="UP001143480"/>
    </source>
</evidence>
<proteinExistence type="predicted"/>